<evidence type="ECO:0000256" key="1">
    <source>
        <dbReference type="ARBA" id="ARBA00004651"/>
    </source>
</evidence>
<organism evidence="8 9">
    <name type="scientific">Pseudonocardia oceani</name>
    <dbReference type="NCBI Taxonomy" id="2792013"/>
    <lineage>
        <taxon>Bacteria</taxon>
        <taxon>Bacillati</taxon>
        <taxon>Actinomycetota</taxon>
        <taxon>Actinomycetes</taxon>
        <taxon>Pseudonocardiales</taxon>
        <taxon>Pseudonocardiaceae</taxon>
        <taxon>Pseudonocardia</taxon>
    </lineage>
</organism>
<feature type="transmembrane region" description="Helical" evidence="6">
    <location>
        <begin position="51"/>
        <end position="73"/>
    </location>
</feature>
<dbReference type="InterPro" id="IPR011701">
    <property type="entry name" value="MFS"/>
</dbReference>
<keyword evidence="3 6" id="KW-0812">Transmembrane</keyword>
<reference evidence="8 9" key="1">
    <citation type="submission" date="2020-11" db="EMBL/GenBank/DDBJ databases">
        <title>Pseudonocardia abyssalis sp. nov. and Pseudonocardia oceani sp. nov., description and phylogenomic analysis of two novel actinomycetes isolated from the deep Southern Ocean.</title>
        <authorList>
            <person name="Parra J."/>
        </authorList>
    </citation>
    <scope>NUCLEOTIDE SEQUENCE [LARGE SCALE GENOMIC DNA]</scope>
    <source>
        <strain evidence="9">KRD185</strain>
    </source>
</reference>
<keyword evidence="5 6" id="KW-0472">Membrane</keyword>
<feature type="transmembrane region" description="Helical" evidence="6">
    <location>
        <begin position="178"/>
        <end position="198"/>
    </location>
</feature>
<feature type="transmembrane region" description="Helical" evidence="6">
    <location>
        <begin position="313"/>
        <end position="335"/>
    </location>
</feature>
<dbReference type="Pfam" id="PF07690">
    <property type="entry name" value="MFS_1"/>
    <property type="match status" value="1"/>
</dbReference>
<feature type="transmembrane region" description="Helical" evidence="6">
    <location>
        <begin position="347"/>
        <end position="369"/>
    </location>
</feature>
<accession>A0ABS6U7J3</accession>
<keyword evidence="2" id="KW-1003">Cell membrane</keyword>
<name>A0ABS6U7J3_9PSEU</name>
<evidence type="ECO:0000313" key="8">
    <source>
        <dbReference type="EMBL" id="MBW0127963.1"/>
    </source>
</evidence>
<keyword evidence="9" id="KW-1185">Reference proteome</keyword>
<evidence type="ECO:0000313" key="9">
    <source>
        <dbReference type="Proteomes" id="UP000694300"/>
    </source>
</evidence>
<comment type="caution">
    <text evidence="8">The sequence shown here is derived from an EMBL/GenBank/DDBJ whole genome shotgun (WGS) entry which is preliminary data.</text>
</comment>
<sequence length="425" mass="43695">MTTLPRPLRPFRHRDYRLLVASMASSLFATGVWLLAVVYQVIALGGGPTELSLVVAAGSVGLLASVLVGGIAADRLPRRALLIGVESVRVVAAGAAAALSLTGSLQLWHLAIASLLLGSAEGFYFPAYSALLPTLLPADELLAANGVEGTLRPVVMQALGPALAGVLVSAFLPGAAIVAAAVANLAALLPLLVMRVAPVAERADGPVSVLADLREGFGYFLRTGWLFATLAFASVLVLLIIGPIEVLVPFAVRDQTGSGPGGYAFVLASYGVGGVVGSVAASAGRLPRRYLTWMILLWGAGCLPLVVMGVTDLLWVMGAAAFVVGVTGAAATVIWGTLLQRRVPPHLLGRVSSLDFFVSLALMPISMALAGPVGDALGLPLTFLLAGAIPVFLSIAAILGWRLYRDEIAHPLDVPAEEVSAAPAS</sequence>
<keyword evidence="4 6" id="KW-1133">Transmembrane helix</keyword>
<feature type="transmembrane region" description="Helical" evidence="6">
    <location>
        <begin position="290"/>
        <end position="307"/>
    </location>
</feature>
<feature type="transmembrane region" description="Helical" evidence="6">
    <location>
        <begin position="16"/>
        <end position="39"/>
    </location>
</feature>
<dbReference type="RefSeq" id="WP_218588929.1">
    <property type="nucleotide sequence ID" value="NZ_JADQDE010000006.1"/>
</dbReference>
<feature type="domain" description="Major facilitator superfamily (MFS) profile" evidence="7">
    <location>
        <begin position="1"/>
        <end position="405"/>
    </location>
</feature>
<gene>
    <name evidence="8" type="ORF">I4I82_09705</name>
</gene>
<evidence type="ECO:0000259" key="7">
    <source>
        <dbReference type="PROSITE" id="PS50850"/>
    </source>
</evidence>
<comment type="subcellular location">
    <subcellularLocation>
        <location evidence="1">Cell membrane</location>
        <topology evidence="1">Multi-pass membrane protein</topology>
    </subcellularLocation>
</comment>
<evidence type="ECO:0000256" key="3">
    <source>
        <dbReference type="ARBA" id="ARBA00022692"/>
    </source>
</evidence>
<evidence type="ECO:0000256" key="6">
    <source>
        <dbReference type="SAM" id="Phobius"/>
    </source>
</evidence>
<evidence type="ECO:0000256" key="4">
    <source>
        <dbReference type="ARBA" id="ARBA00022989"/>
    </source>
</evidence>
<evidence type="ECO:0000256" key="2">
    <source>
        <dbReference type="ARBA" id="ARBA00022475"/>
    </source>
</evidence>
<feature type="transmembrane region" description="Helical" evidence="6">
    <location>
        <begin position="262"/>
        <end position="283"/>
    </location>
</feature>
<proteinExistence type="predicted"/>
<dbReference type="PANTHER" id="PTHR23513:SF11">
    <property type="entry name" value="STAPHYLOFERRIN A TRANSPORTER"/>
    <property type="match status" value="1"/>
</dbReference>
<evidence type="ECO:0000256" key="5">
    <source>
        <dbReference type="ARBA" id="ARBA00023136"/>
    </source>
</evidence>
<feature type="transmembrane region" description="Helical" evidence="6">
    <location>
        <begin position="381"/>
        <end position="401"/>
    </location>
</feature>
<dbReference type="CDD" id="cd06173">
    <property type="entry name" value="MFS_MefA_like"/>
    <property type="match status" value="1"/>
</dbReference>
<dbReference type="PROSITE" id="PS50850">
    <property type="entry name" value="MFS"/>
    <property type="match status" value="1"/>
</dbReference>
<dbReference type="EMBL" id="JADQDF010000001">
    <property type="protein sequence ID" value="MBW0127963.1"/>
    <property type="molecule type" value="Genomic_DNA"/>
</dbReference>
<protein>
    <submittedName>
        <fullName evidence="8">MFS transporter</fullName>
    </submittedName>
</protein>
<feature type="transmembrane region" description="Helical" evidence="6">
    <location>
        <begin position="219"/>
        <end position="242"/>
    </location>
</feature>
<dbReference type="PANTHER" id="PTHR23513">
    <property type="entry name" value="INTEGRAL MEMBRANE EFFLUX PROTEIN-RELATED"/>
    <property type="match status" value="1"/>
</dbReference>
<dbReference type="InterPro" id="IPR020846">
    <property type="entry name" value="MFS_dom"/>
</dbReference>
<feature type="transmembrane region" description="Helical" evidence="6">
    <location>
        <begin position="80"/>
        <end position="101"/>
    </location>
</feature>
<dbReference type="Proteomes" id="UP000694300">
    <property type="component" value="Unassembled WGS sequence"/>
</dbReference>